<feature type="transmembrane region" description="Helical" evidence="6">
    <location>
        <begin position="21"/>
        <end position="40"/>
    </location>
</feature>
<dbReference type="KEGG" id="aon:DEH84_16405"/>
<dbReference type="InterPro" id="IPR011701">
    <property type="entry name" value="MFS"/>
</dbReference>
<dbReference type="PANTHER" id="PTHR12778:SF10">
    <property type="entry name" value="MAJOR FACILITATOR SUPERFAMILY DOMAIN-CONTAINING PROTEIN 3"/>
    <property type="match status" value="1"/>
</dbReference>
<dbReference type="RefSeq" id="WP_109037880.1">
    <property type="nucleotide sequence ID" value="NZ_CP029210.1"/>
</dbReference>
<gene>
    <name evidence="7" type="ORF">DEH84_16405</name>
</gene>
<dbReference type="Proteomes" id="UP000244892">
    <property type="component" value="Chromosome"/>
</dbReference>
<feature type="transmembrane region" description="Helical" evidence="6">
    <location>
        <begin position="266"/>
        <end position="286"/>
    </location>
</feature>
<accession>A0A2U8FWL6</accession>
<dbReference type="GO" id="GO:0022857">
    <property type="term" value="F:transmembrane transporter activity"/>
    <property type="evidence" value="ECO:0007669"/>
    <property type="project" value="InterPro"/>
</dbReference>
<evidence type="ECO:0000256" key="5">
    <source>
        <dbReference type="ARBA" id="ARBA00023136"/>
    </source>
</evidence>
<evidence type="ECO:0000256" key="6">
    <source>
        <dbReference type="SAM" id="Phobius"/>
    </source>
</evidence>
<feature type="transmembrane region" description="Helical" evidence="6">
    <location>
        <begin position="421"/>
        <end position="441"/>
    </location>
</feature>
<keyword evidence="2" id="KW-0813">Transport</keyword>
<name>A0A2U8FWL6_9BURK</name>
<feature type="transmembrane region" description="Helical" evidence="6">
    <location>
        <begin position="453"/>
        <end position="472"/>
    </location>
</feature>
<protein>
    <submittedName>
        <fullName evidence="7">MFS transporter</fullName>
    </submittedName>
</protein>
<dbReference type="EMBL" id="CP029210">
    <property type="protein sequence ID" value="AWI54824.1"/>
    <property type="molecule type" value="Genomic_DNA"/>
</dbReference>
<dbReference type="SUPFAM" id="SSF103473">
    <property type="entry name" value="MFS general substrate transporter"/>
    <property type="match status" value="1"/>
</dbReference>
<evidence type="ECO:0000256" key="4">
    <source>
        <dbReference type="ARBA" id="ARBA00022989"/>
    </source>
</evidence>
<dbReference type="PANTHER" id="PTHR12778">
    <property type="entry name" value="SOLUTE CARRIER FAMILY 33 ACETYL-COA TRANSPORTER -RELATED"/>
    <property type="match status" value="1"/>
</dbReference>
<dbReference type="OrthoDB" id="9787815at2"/>
<evidence type="ECO:0000313" key="7">
    <source>
        <dbReference type="EMBL" id="AWI54824.1"/>
    </source>
</evidence>
<keyword evidence="8" id="KW-1185">Reference proteome</keyword>
<evidence type="ECO:0000313" key="8">
    <source>
        <dbReference type="Proteomes" id="UP000244892"/>
    </source>
</evidence>
<feature type="transmembrane region" description="Helical" evidence="6">
    <location>
        <begin position="52"/>
        <end position="73"/>
    </location>
</feature>
<evidence type="ECO:0000256" key="2">
    <source>
        <dbReference type="ARBA" id="ARBA00022448"/>
    </source>
</evidence>
<dbReference type="Gene3D" id="1.20.1250.20">
    <property type="entry name" value="MFS general substrate transporter like domains"/>
    <property type="match status" value="2"/>
</dbReference>
<keyword evidence="5 6" id="KW-0472">Membrane</keyword>
<dbReference type="InterPro" id="IPR036259">
    <property type="entry name" value="MFS_trans_sf"/>
</dbReference>
<feature type="transmembrane region" description="Helical" evidence="6">
    <location>
        <begin position="85"/>
        <end position="102"/>
    </location>
</feature>
<feature type="transmembrane region" description="Helical" evidence="6">
    <location>
        <begin position="478"/>
        <end position="498"/>
    </location>
</feature>
<organism evidence="7 8">
    <name type="scientific">Aquabacterium olei</name>
    <dbReference type="NCBI Taxonomy" id="1296669"/>
    <lineage>
        <taxon>Bacteria</taxon>
        <taxon>Pseudomonadati</taxon>
        <taxon>Pseudomonadota</taxon>
        <taxon>Betaproteobacteria</taxon>
        <taxon>Burkholderiales</taxon>
        <taxon>Aquabacterium</taxon>
    </lineage>
</organism>
<dbReference type="Pfam" id="PF07690">
    <property type="entry name" value="MFS_1"/>
    <property type="match status" value="1"/>
</dbReference>
<reference evidence="7 8" key="1">
    <citation type="submission" date="2018-05" db="EMBL/GenBank/DDBJ databases">
        <title>complete genome sequence of Aquabacterium olei NBRC 110486.</title>
        <authorList>
            <person name="Tang B."/>
            <person name="Chang J."/>
            <person name="Zhang L."/>
            <person name="Yang H."/>
        </authorList>
    </citation>
    <scope>NUCLEOTIDE SEQUENCE [LARGE SCALE GENOMIC DNA]</scope>
    <source>
        <strain evidence="7 8">NBRC 110486</strain>
    </source>
</reference>
<evidence type="ECO:0000256" key="1">
    <source>
        <dbReference type="ARBA" id="ARBA00004141"/>
    </source>
</evidence>
<feature type="transmembrane region" description="Helical" evidence="6">
    <location>
        <begin position="154"/>
        <end position="176"/>
    </location>
</feature>
<dbReference type="AlphaFoldDB" id="A0A2U8FWL6"/>
<dbReference type="GO" id="GO:0016020">
    <property type="term" value="C:membrane"/>
    <property type="evidence" value="ECO:0007669"/>
    <property type="project" value="UniProtKB-SubCell"/>
</dbReference>
<proteinExistence type="predicted"/>
<keyword evidence="4 6" id="KW-1133">Transmembrane helix</keyword>
<feature type="transmembrane region" description="Helical" evidence="6">
    <location>
        <begin position="114"/>
        <end position="133"/>
    </location>
</feature>
<feature type="transmembrane region" description="Helical" evidence="6">
    <location>
        <begin position="182"/>
        <end position="203"/>
    </location>
</feature>
<feature type="transmembrane region" description="Helical" evidence="6">
    <location>
        <begin position="307"/>
        <end position="326"/>
    </location>
</feature>
<feature type="transmembrane region" description="Helical" evidence="6">
    <location>
        <begin position="380"/>
        <end position="401"/>
    </location>
</feature>
<sequence length="511" mass="53699">MSAPPSASAAPAAPAPAHRRLMFWVALLYFSEGLPLGVFYDLFPVNLRQAGVGPAEIGLLSLLGLAWTVKFLWAPLVDAWRGHRVWIAGANLGMAAVLAALAAQPEVLGQGATWPWVLLAAFTFLSATNDIATDGYTIELLRKDQFGVANGLRIGFYRVGMLAAGGLLVVAGWAGTTGQPNWSAAYLMGAALMVGNAVLLLMAPAQPPRPPRDAGASRREWATLREQPLWLVALALVLSGLLWPVLGPVAKAVGWSAVQAVSSTWWFKGAVPVGLMFAGAGLMVTAARGRNAHALADGPVFGAWVELLARPGMLAVLLFILLFKLGDAAMGFMVKPFWVDAGFTPAQIGLVSVNVGLGLSIAGGLAGGWYVDRAGIFKGLWVLGLAQALSNLGYAVAAWYVPHTEPGQAIPLAHQAAVYGASALESFTGGLGTGAFMAFLMGITSKARATTEYAILSSIFAFSRAVAGWAGGLGVEQMGYAAFFFLTFWLSFPAYGLLPAVRRMLDRADAR</sequence>
<feature type="transmembrane region" description="Helical" evidence="6">
    <location>
        <begin position="228"/>
        <end position="246"/>
    </location>
</feature>
<keyword evidence="3 6" id="KW-0812">Transmembrane</keyword>
<evidence type="ECO:0000256" key="3">
    <source>
        <dbReference type="ARBA" id="ARBA00022692"/>
    </source>
</evidence>
<feature type="transmembrane region" description="Helical" evidence="6">
    <location>
        <begin position="346"/>
        <end position="371"/>
    </location>
</feature>
<dbReference type="InterPro" id="IPR004752">
    <property type="entry name" value="AmpG_permease/AT-1"/>
</dbReference>
<comment type="subcellular location">
    <subcellularLocation>
        <location evidence="1">Membrane</location>
        <topology evidence="1">Multi-pass membrane protein</topology>
    </subcellularLocation>
</comment>